<dbReference type="GO" id="GO:0012505">
    <property type="term" value="C:endomembrane system"/>
    <property type="evidence" value="ECO:0007669"/>
    <property type="project" value="UniProtKB-SubCell"/>
</dbReference>
<feature type="transmembrane region" description="Helical" evidence="11">
    <location>
        <begin position="29"/>
        <end position="52"/>
    </location>
</feature>
<feature type="transmembrane region" description="Helical" evidence="11">
    <location>
        <begin position="180"/>
        <end position="200"/>
    </location>
</feature>
<comment type="subcellular location">
    <subcellularLocation>
        <location evidence="2">Endomembrane system</location>
        <topology evidence="2">Multi-pass membrane protein</topology>
    </subcellularLocation>
</comment>
<organism evidence="13 14">
    <name type="scientific">Pristionchus entomophagus</name>
    <dbReference type="NCBI Taxonomy" id="358040"/>
    <lineage>
        <taxon>Eukaryota</taxon>
        <taxon>Metazoa</taxon>
        <taxon>Ecdysozoa</taxon>
        <taxon>Nematoda</taxon>
        <taxon>Chromadorea</taxon>
        <taxon>Rhabditida</taxon>
        <taxon>Rhabditina</taxon>
        <taxon>Diplogasteromorpha</taxon>
        <taxon>Diplogasteroidea</taxon>
        <taxon>Neodiplogasteridae</taxon>
        <taxon>Pristionchus</taxon>
    </lineage>
</organism>
<sequence length="578" mass="63666">VFLYPNVLSRPVVSPRHASKSRRHPHCPMLVSTALLVFLIAWSSAFLLDYFLRLNNYRPYLDLADKYGLHVSLFQLRFYTSRSRDVDHLLQSPRAYVDFFYSIGALVAVIAQVGITIYLSSLFFTDLGSFFSSPASPSPSSLPPLPLSQPAPSIVDDVSRPQQGGLVPIVPGVNLPIDQIPVFMVVLIVCAVIHELGHAWCARSKGVAVNGFGIFILGIYPGAFTDIDTNSLQRASPWHRIQIYSAGVWHNLVMAVVAYLLYANSAALLSPIYTTHHGIMITDVNPSSGLYGAGGLQFGDVVTAIDDCEVRSSTSWTSCIRYRQHAIDGKCVSAVKVQAGTSSPTDMSASEIHCCPNATVSHICFETNVLAPRTNHTDPVTKAAPLVELAGGVIVVGRKEEYEQREIYTCLHARETLEGQSCNTTESCGVRGHRCVYPALFNGTRLVSLAVQGKQRPVIFVGSFAELKYLVEFTDLTPRFPSLFPSFFSPALLPVIVDQLSKYMLAFSLALGLLNALPCFALDGQFIVYTVIHTYLRTRLPKKRRSTMIRLLLCYGTFILIGNICIGFWRLYHSMAAS</sequence>
<comment type="function">
    <text evidence="10">Zinc metalloprotease that mediates intramembrane proteolysis of proteins such as ATF6, ATF6B, SREBF1/SREBP1 and SREBF2/SREBP2. Catalyzes the second step in the proteolytic activation of the sterol regulatory element-binding proteins (SREBPs) SREBF1/SREBP1 and SREBF2/SREBP2: cleaves SREBPs within the first transmembrane segment, thereby releasing the N-terminal segment with a portion of the transmembrane segment attached. Mature N-terminal SREBP fragments shuttle to the nucleus and activate gene transcription. Also mediates the second step in the proteolytic activation of the cyclic AMP-dependent transcription factor ATF-6 (ATF6 and ATF6B). Involved in intramembrane proteolysis during bone formation. In astrocytes and osteoblasts, upon DNA damage and ER stress, mediates the second step of the regulated intramembrane proteolytic activation of the transcription factor CREB3L1, leading to the inhibition of cell-cycle progression.</text>
</comment>
<comment type="similarity">
    <text evidence="3">Belongs to the peptidase M50A family.</text>
</comment>
<comment type="caution">
    <text evidence="13">The sequence shown here is derived from an EMBL/GenBank/DDBJ whole genome shotgun (WGS) entry which is preliminary data.</text>
</comment>
<feature type="transmembrane region" description="Helical" evidence="11">
    <location>
        <begin position="207"/>
        <end position="223"/>
    </location>
</feature>
<dbReference type="GO" id="GO:0004222">
    <property type="term" value="F:metalloendopeptidase activity"/>
    <property type="evidence" value="ECO:0007669"/>
    <property type="project" value="InterPro"/>
</dbReference>
<comment type="catalytic activity">
    <reaction evidence="1">
        <text>Cleaves several transcription factors that are type-2 transmembrane proteins within membrane-spanning domains. Known substrates include sterol regulatory element-binding protein (SREBP) -1, SREBP-2 and forms of the transcriptional activator ATF6. SREBP-2 is cleaved at the site 477-DRSRILL-|-CVLTFLCLSFNPLTSLLQWGGA-505. The residues Asn-Pro, 11 residues distal to the site of cleavage in the membrane-spanning domain, are important for cleavage by S2P endopeptidase. Replacement of either of these residues does not prevent cleavage, but there is no cleavage if both of these residues are replaced.</text>
        <dbReference type="EC" id="3.4.24.85"/>
    </reaction>
</comment>
<evidence type="ECO:0000256" key="2">
    <source>
        <dbReference type="ARBA" id="ARBA00004127"/>
    </source>
</evidence>
<dbReference type="PANTHER" id="PTHR13325:SF3">
    <property type="entry name" value="MEMBRANE-BOUND TRANSCRIPTION FACTOR SITE-2 PROTEASE"/>
    <property type="match status" value="1"/>
</dbReference>
<dbReference type="EC" id="3.4.24.85" evidence="4"/>
<dbReference type="AlphaFoldDB" id="A0AAV5SYG5"/>
<keyword evidence="14" id="KW-1185">Reference proteome</keyword>
<evidence type="ECO:0000313" key="13">
    <source>
        <dbReference type="EMBL" id="GMS88246.1"/>
    </source>
</evidence>
<dbReference type="GO" id="GO:0031293">
    <property type="term" value="P:membrane protein intracellular domain proteolysis"/>
    <property type="evidence" value="ECO:0007669"/>
    <property type="project" value="TreeGrafter"/>
</dbReference>
<evidence type="ECO:0000256" key="6">
    <source>
        <dbReference type="ARBA" id="ARBA00022692"/>
    </source>
</evidence>
<evidence type="ECO:0000259" key="12">
    <source>
        <dbReference type="Pfam" id="PF02163"/>
    </source>
</evidence>
<dbReference type="InterPro" id="IPR001193">
    <property type="entry name" value="MBTPS2"/>
</dbReference>
<dbReference type="GO" id="GO:1905897">
    <property type="term" value="P:regulation of response to endoplasmic reticulum stress"/>
    <property type="evidence" value="ECO:0007669"/>
    <property type="project" value="TreeGrafter"/>
</dbReference>
<evidence type="ECO:0000256" key="4">
    <source>
        <dbReference type="ARBA" id="ARBA00012347"/>
    </source>
</evidence>
<dbReference type="GO" id="GO:0005737">
    <property type="term" value="C:cytoplasm"/>
    <property type="evidence" value="ECO:0007669"/>
    <property type="project" value="TreeGrafter"/>
</dbReference>
<feature type="transmembrane region" description="Helical" evidence="11">
    <location>
        <begin position="243"/>
        <end position="262"/>
    </location>
</feature>
<dbReference type="InterPro" id="IPR036034">
    <property type="entry name" value="PDZ_sf"/>
</dbReference>
<dbReference type="GO" id="GO:0016020">
    <property type="term" value="C:membrane"/>
    <property type="evidence" value="ECO:0007669"/>
    <property type="project" value="InterPro"/>
</dbReference>
<evidence type="ECO:0000256" key="3">
    <source>
        <dbReference type="ARBA" id="ARBA00009989"/>
    </source>
</evidence>
<name>A0AAV5SYG5_9BILA</name>
<dbReference type="PRINTS" id="PR01000">
    <property type="entry name" value="SREBPS2PTASE"/>
</dbReference>
<gene>
    <name evidence="13" type="ORF">PENTCL1PPCAC_10421</name>
</gene>
<protein>
    <recommendedName>
        <fullName evidence="5">Membrane-bound transcription factor site-2 protease</fullName>
        <ecNumber evidence="4">3.4.24.85</ecNumber>
    </recommendedName>
    <alternativeName>
        <fullName evidence="9">Endopeptidase S2P</fullName>
    </alternativeName>
</protein>
<keyword evidence="7 11" id="KW-1133">Transmembrane helix</keyword>
<feature type="non-terminal residue" evidence="13">
    <location>
        <position position="1"/>
    </location>
</feature>
<dbReference type="Proteomes" id="UP001432027">
    <property type="component" value="Unassembled WGS sequence"/>
</dbReference>
<accession>A0AAV5SYG5</accession>
<evidence type="ECO:0000256" key="10">
    <source>
        <dbReference type="ARBA" id="ARBA00045828"/>
    </source>
</evidence>
<evidence type="ECO:0000256" key="1">
    <source>
        <dbReference type="ARBA" id="ARBA00001350"/>
    </source>
</evidence>
<evidence type="ECO:0000256" key="7">
    <source>
        <dbReference type="ARBA" id="ARBA00022989"/>
    </source>
</evidence>
<evidence type="ECO:0000313" key="14">
    <source>
        <dbReference type="Proteomes" id="UP001432027"/>
    </source>
</evidence>
<dbReference type="SUPFAM" id="SSF50156">
    <property type="entry name" value="PDZ domain-like"/>
    <property type="match status" value="1"/>
</dbReference>
<dbReference type="Pfam" id="PF02163">
    <property type="entry name" value="Peptidase_M50"/>
    <property type="match status" value="1"/>
</dbReference>
<evidence type="ECO:0000256" key="9">
    <source>
        <dbReference type="ARBA" id="ARBA00032658"/>
    </source>
</evidence>
<feature type="domain" description="Peptidase M50" evidence="12">
    <location>
        <begin position="183"/>
        <end position="551"/>
    </location>
</feature>
<reference evidence="13" key="1">
    <citation type="submission" date="2023-10" db="EMBL/GenBank/DDBJ databases">
        <title>Genome assembly of Pristionchus species.</title>
        <authorList>
            <person name="Yoshida K."/>
            <person name="Sommer R.J."/>
        </authorList>
    </citation>
    <scope>NUCLEOTIDE SEQUENCE</scope>
    <source>
        <strain evidence="13">RS0144</strain>
    </source>
</reference>
<feature type="transmembrane region" description="Helical" evidence="11">
    <location>
        <begin position="480"/>
        <end position="497"/>
    </location>
</feature>
<evidence type="ECO:0000256" key="8">
    <source>
        <dbReference type="ARBA" id="ARBA00023136"/>
    </source>
</evidence>
<evidence type="ECO:0000256" key="5">
    <source>
        <dbReference type="ARBA" id="ARBA00014400"/>
    </source>
</evidence>
<keyword evidence="6 11" id="KW-0812">Transmembrane</keyword>
<feature type="transmembrane region" description="Helical" evidence="11">
    <location>
        <begin position="552"/>
        <end position="572"/>
    </location>
</feature>
<dbReference type="EMBL" id="BTSX01000003">
    <property type="protein sequence ID" value="GMS88246.1"/>
    <property type="molecule type" value="Genomic_DNA"/>
</dbReference>
<dbReference type="PANTHER" id="PTHR13325">
    <property type="entry name" value="PROTEASE M50 MEMBRANE-BOUND TRANSCRIPTION FACTOR SITE 2 PROTEASE"/>
    <property type="match status" value="1"/>
</dbReference>
<keyword evidence="8 11" id="KW-0472">Membrane</keyword>
<feature type="transmembrane region" description="Helical" evidence="11">
    <location>
        <begin position="99"/>
        <end position="124"/>
    </location>
</feature>
<proteinExistence type="inferred from homology"/>
<feature type="transmembrane region" description="Helical" evidence="11">
    <location>
        <begin position="503"/>
        <end position="532"/>
    </location>
</feature>
<evidence type="ECO:0000256" key="11">
    <source>
        <dbReference type="SAM" id="Phobius"/>
    </source>
</evidence>
<dbReference type="InterPro" id="IPR008915">
    <property type="entry name" value="Peptidase_M50"/>
</dbReference>